<keyword evidence="2" id="KW-1185">Reference proteome</keyword>
<protein>
    <submittedName>
        <fullName evidence="1">Uncharacterized protein</fullName>
    </submittedName>
</protein>
<comment type="caution">
    <text evidence="1">The sequence shown here is derived from an EMBL/GenBank/DDBJ whole genome shotgun (WGS) entry which is preliminary data.</text>
</comment>
<sequence length="143" mass="16235">MRNTRKIRKTSLQDLPPEELWWIFLALPEASMQEFDKSSWDLSQVSKTSPGRTALSWKDMLETLVRKVQGSRVMAVLGPQAGRVGRLLHWDGEQSQAVFTCGERTSWWSLTVMLSASTWVPGTQTKTDPWIHSFPQAVTSSEL</sequence>
<evidence type="ECO:0000313" key="1">
    <source>
        <dbReference type="EMBL" id="KAF6287267.1"/>
    </source>
</evidence>
<reference evidence="1 2" key="1">
    <citation type="journal article" date="2020" name="Nature">
        <title>Six reference-quality genomes reveal evolution of bat adaptations.</title>
        <authorList>
            <person name="Jebb D."/>
            <person name="Huang Z."/>
            <person name="Pippel M."/>
            <person name="Hughes G.M."/>
            <person name="Lavrichenko K."/>
            <person name="Devanna P."/>
            <person name="Winkler S."/>
            <person name="Jermiin L.S."/>
            <person name="Skirmuntt E.C."/>
            <person name="Katzourakis A."/>
            <person name="Burkitt-Gray L."/>
            <person name="Ray D.A."/>
            <person name="Sullivan K.A.M."/>
            <person name="Roscito J.G."/>
            <person name="Kirilenko B.M."/>
            <person name="Davalos L.M."/>
            <person name="Corthals A.P."/>
            <person name="Power M.L."/>
            <person name="Jones G."/>
            <person name="Ransome R.D."/>
            <person name="Dechmann D.K.N."/>
            <person name="Locatelli A.G."/>
            <person name="Puechmaille S.J."/>
            <person name="Fedrigo O."/>
            <person name="Jarvis E.D."/>
            <person name="Hiller M."/>
            <person name="Vernes S.C."/>
            <person name="Myers E.W."/>
            <person name="Teeling E.C."/>
        </authorList>
    </citation>
    <scope>NUCLEOTIDE SEQUENCE [LARGE SCALE GENOMIC DNA]</scope>
    <source>
        <strain evidence="1">MPipKuh1</strain>
        <tissue evidence="1">Flight muscle</tissue>
    </source>
</reference>
<organism evidence="1 2">
    <name type="scientific">Pipistrellus kuhlii</name>
    <name type="common">Kuhl's pipistrelle</name>
    <dbReference type="NCBI Taxonomy" id="59472"/>
    <lineage>
        <taxon>Eukaryota</taxon>
        <taxon>Metazoa</taxon>
        <taxon>Chordata</taxon>
        <taxon>Craniata</taxon>
        <taxon>Vertebrata</taxon>
        <taxon>Euteleostomi</taxon>
        <taxon>Mammalia</taxon>
        <taxon>Eutheria</taxon>
        <taxon>Laurasiatheria</taxon>
        <taxon>Chiroptera</taxon>
        <taxon>Yangochiroptera</taxon>
        <taxon>Vespertilionidae</taxon>
        <taxon>Pipistrellus</taxon>
    </lineage>
</organism>
<dbReference type="AlphaFoldDB" id="A0A7J7SGL3"/>
<proteinExistence type="predicted"/>
<dbReference type="EMBL" id="JACAGB010000041">
    <property type="protein sequence ID" value="KAF6287267.1"/>
    <property type="molecule type" value="Genomic_DNA"/>
</dbReference>
<gene>
    <name evidence="1" type="ORF">mPipKuh1_009961</name>
</gene>
<name>A0A7J7SGL3_PIPKU</name>
<dbReference type="Proteomes" id="UP000558488">
    <property type="component" value="Unassembled WGS sequence"/>
</dbReference>
<accession>A0A7J7SGL3</accession>
<evidence type="ECO:0000313" key="2">
    <source>
        <dbReference type="Proteomes" id="UP000558488"/>
    </source>
</evidence>